<dbReference type="SUPFAM" id="SSF51735">
    <property type="entry name" value="NAD(P)-binding Rossmann-fold domains"/>
    <property type="match status" value="1"/>
</dbReference>
<dbReference type="InterPro" id="IPR006140">
    <property type="entry name" value="D-isomer_DH_NAD-bd"/>
</dbReference>
<dbReference type="AlphaFoldDB" id="A0A4R2Q494"/>
<evidence type="ECO:0000313" key="4">
    <source>
        <dbReference type="EMBL" id="TCP41475.1"/>
    </source>
</evidence>
<evidence type="ECO:0000259" key="3">
    <source>
        <dbReference type="Pfam" id="PF02826"/>
    </source>
</evidence>
<dbReference type="CDD" id="cd12164">
    <property type="entry name" value="GDH_like_2"/>
    <property type="match status" value="1"/>
</dbReference>
<dbReference type="PROSITE" id="PS00671">
    <property type="entry name" value="D_2_HYDROXYACID_DH_3"/>
    <property type="match status" value="1"/>
</dbReference>
<dbReference type="EMBL" id="SLXP01000005">
    <property type="protein sequence ID" value="TCP41475.1"/>
    <property type="molecule type" value="Genomic_DNA"/>
</dbReference>
<reference evidence="4 5" key="1">
    <citation type="submission" date="2019-03" db="EMBL/GenBank/DDBJ databases">
        <title>Genomic Encyclopedia of Type Strains, Phase IV (KMG-IV): sequencing the most valuable type-strain genomes for metagenomic binning, comparative biology and taxonomic classification.</title>
        <authorList>
            <person name="Goeker M."/>
        </authorList>
    </citation>
    <scope>NUCLEOTIDE SEQUENCE [LARGE SCALE GENOMIC DNA]</scope>
    <source>
        <strain evidence="4 5">DSM 18063</strain>
    </source>
</reference>
<keyword evidence="5" id="KW-1185">Reference proteome</keyword>
<keyword evidence="2" id="KW-0520">NAD</keyword>
<feature type="domain" description="D-isomer specific 2-hydroxyacid dehydrogenase NAD-binding" evidence="3">
    <location>
        <begin position="107"/>
        <end position="275"/>
    </location>
</feature>
<dbReference type="GO" id="GO:0051287">
    <property type="term" value="F:NAD binding"/>
    <property type="evidence" value="ECO:0007669"/>
    <property type="project" value="InterPro"/>
</dbReference>
<accession>A0A4R2Q494</accession>
<organism evidence="4 5">
    <name type="scientific">Rhodovulum marinum</name>
    <dbReference type="NCBI Taxonomy" id="320662"/>
    <lineage>
        <taxon>Bacteria</taxon>
        <taxon>Pseudomonadati</taxon>
        <taxon>Pseudomonadota</taxon>
        <taxon>Alphaproteobacteria</taxon>
        <taxon>Rhodobacterales</taxon>
        <taxon>Paracoccaceae</taxon>
        <taxon>Rhodovulum</taxon>
    </lineage>
</organism>
<dbReference type="GO" id="GO:0016616">
    <property type="term" value="F:oxidoreductase activity, acting on the CH-OH group of donors, NAD or NADP as acceptor"/>
    <property type="evidence" value="ECO:0007669"/>
    <property type="project" value="UniProtKB-ARBA"/>
</dbReference>
<dbReference type="OrthoDB" id="9787219at2"/>
<dbReference type="PANTHER" id="PTHR43333:SF1">
    <property type="entry name" value="D-ISOMER SPECIFIC 2-HYDROXYACID DEHYDROGENASE NAD-BINDING DOMAIN-CONTAINING PROTEIN"/>
    <property type="match status" value="1"/>
</dbReference>
<dbReference type="Pfam" id="PF02826">
    <property type="entry name" value="2-Hacid_dh_C"/>
    <property type="match status" value="1"/>
</dbReference>
<evidence type="ECO:0000313" key="5">
    <source>
        <dbReference type="Proteomes" id="UP000294835"/>
    </source>
</evidence>
<protein>
    <submittedName>
        <fullName evidence="4">Glyoxylate/hydroxypyruvate reductase A</fullName>
    </submittedName>
</protein>
<dbReference type="Gene3D" id="3.40.50.720">
    <property type="entry name" value="NAD(P)-binding Rossmann-like Domain"/>
    <property type="match status" value="2"/>
</dbReference>
<keyword evidence="4" id="KW-0670">Pyruvate</keyword>
<sequence>MLTVLFAARDGLWEAYRAPLTRALAEAGIAARVVTETDAPETVDYIVYAPNDRLTDFTPFTRCRAVLSLWAGVERIVTNETLTQPLCRMVDSGLEEGMVEWVTGHVLRHHLGIDRQICARAPSWEQVVPPLARDRTVAVLGLGALGRACAQALAGLRFRVSGWSRTPRAIEGIACDHGADGLRRVLERAEIVVLLLPLTAETESLMDAERLGWLPEGAVLINPGRGALIDDAALIAALDAGRLGHATLDVFRTEPLPADHPFWAHPRVTVTPHIASETRPDSAARVIAENIRRGEAGAPFLFLVDRSRGY</sequence>
<evidence type="ECO:0000256" key="1">
    <source>
        <dbReference type="ARBA" id="ARBA00023002"/>
    </source>
</evidence>
<gene>
    <name evidence="4" type="ORF">EV662_105223</name>
</gene>
<comment type="caution">
    <text evidence="4">The sequence shown here is derived from an EMBL/GenBank/DDBJ whole genome shotgun (WGS) entry which is preliminary data.</text>
</comment>
<evidence type="ECO:0000256" key="2">
    <source>
        <dbReference type="ARBA" id="ARBA00023027"/>
    </source>
</evidence>
<keyword evidence="1" id="KW-0560">Oxidoreductase</keyword>
<dbReference type="InterPro" id="IPR036291">
    <property type="entry name" value="NAD(P)-bd_dom_sf"/>
</dbReference>
<proteinExistence type="predicted"/>
<dbReference type="Proteomes" id="UP000294835">
    <property type="component" value="Unassembled WGS sequence"/>
</dbReference>
<dbReference type="PANTHER" id="PTHR43333">
    <property type="entry name" value="2-HACID_DH_C DOMAIN-CONTAINING PROTEIN"/>
    <property type="match status" value="1"/>
</dbReference>
<dbReference type="InterPro" id="IPR029753">
    <property type="entry name" value="D-isomer_DH_CS"/>
</dbReference>
<dbReference type="RefSeq" id="WP_132462037.1">
    <property type="nucleotide sequence ID" value="NZ_SLXP01000005.1"/>
</dbReference>
<name>A0A4R2Q494_9RHOB</name>